<evidence type="ECO:0000313" key="2">
    <source>
        <dbReference type="EMBL" id="MED6193256.1"/>
    </source>
</evidence>
<gene>
    <name evidence="2" type="ORF">PIB30_017647</name>
</gene>
<comment type="caution">
    <text evidence="2">The sequence shown here is derived from an EMBL/GenBank/DDBJ whole genome shotgun (WGS) entry which is preliminary data.</text>
</comment>
<dbReference type="Proteomes" id="UP001341840">
    <property type="component" value="Unassembled WGS sequence"/>
</dbReference>
<name>A0ABU6X7E4_9FABA</name>
<evidence type="ECO:0000256" key="1">
    <source>
        <dbReference type="SAM" id="MobiDB-lite"/>
    </source>
</evidence>
<evidence type="ECO:0008006" key="4">
    <source>
        <dbReference type="Google" id="ProtNLM"/>
    </source>
</evidence>
<feature type="region of interest" description="Disordered" evidence="1">
    <location>
        <begin position="221"/>
        <end position="240"/>
    </location>
</feature>
<accession>A0ABU6X7E4</accession>
<proteinExistence type="predicted"/>
<keyword evidence="3" id="KW-1185">Reference proteome</keyword>
<sequence length="329" mass="37984">MNGKLVISRFGPFRAKPLAKRLGRIGCRNLGSTKCILSFESKDLRDKALDDTALTTQFDDLRPYWGYKWSHYRRVWVELMGVPIHMWSEDTFSRIAKTIDGKLVMQHELTKETACLSVAKILIETCRWEPIQEWLFVKCEDVEFEVYAKKFGFEVLSFQVHPEESENWCRVVSSERQDSIVGDSRNSLVVEETPVEDVDEEANVDKIPIIEKIINDKLGDVHKPMRDTDNSSDIKTHETRSNDLIKEGITSQMGWNHGSEWGQNGDNVNEEAQLNQESMLKHIEKEKVNNGRDQEDISSSSNTCPFPPDLGRVQMEYMFIHQLGRVRET</sequence>
<organism evidence="2 3">
    <name type="scientific">Stylosanthes scabra</name>
    <dbReference type="NCBI Taxonomy" id="79078"/>
    <lineage>
        <taxon>Eukaryota</taxon>
        <taxon>Viridiplantae</taxon>
        <taxon>Streptophyta</taxon>
        <taxon>Embryophyta</taxon>
        <taxon>Tracheophyta</taxon>
        <taxon>Spermatophyta</taxon>
        <taxon>Magnoliopsida</taxon>
        <taxon>eudicotyledons</taxon>
        <taxon>Gunneridae</taxon>
        <taxon>Pentapetalae</taxon>
        <taxon>rosids</taxon>
        <taxon>fabids</taxon>
        <taxon>Fabales</taxon>
        <taxon>Fabaceae</taxon>
        <taxon>Papilionoideae</taxon>
        <taxon>50 kb inversion clade</taxon>
        <taxon>dalbergioids sensu lato</taxon>
        <taxon>Dalbergieae</taxon>
        <taxon>Pterocarpus clade</taxon>
        <taxon>Stylosanthes</taxon>
    </lineage>
</organism>
<evidence type="ECO:0000313" key="3">
    <source>
        <dbReference type="Proteomes" id="UP001341840"/>
    </source>
</evidence>
<feature type="region of interest" description="Disordered" evidence="1">
    <location>
        <begin position="289"/>
        <end position="309"/>
    </location>
</feature>
<reference evidence="2 3" key="1">
    <citation type="journal article" date="2023" name="Plants (Basel)">
        <title>Bridging the Gap: Combining Genomics and Transcriptomics Approaches to Understand Stylosanthes scabra, an Orphan Legume from the Brazilian Caatinga.</title>
        <authorList>
            <person name="Ferreira-Neto J.R.C."/>
            <person name="da Silva M.D."/>
            <person name="Binneck E."/>
            <person name="de Melo N.F."/>
            <person name="da Silva R.H."/>
            <person name="de Melo A.L.T.M."/>
            <person name="Pandolfi V."/>
            <person name="Bustamante F.O."/>
            <person name="Brasileiro-Vidal A.C."/>
            <person name="Benko-Iseppon A.M."/>
        </authorList>
    </citation>
    <scope>NUCLEOTIDE SEQUENCE [LARGE SCALE GENOMIC DNA]</scope>
    <source>
        <tissue evidence="2">Leaves</tissue>
    </source>
</reference>
<dbReference type="EMBL" id="JASCZI010211500">
    <property type="protein sequence ID" value="MED6193256.1"/>
    <property type="molecule type" value="Genomic_DNA"/>
</dbReference>
<protein>
    <recommendedName>
        <fullName evidence="4">DUF4283 domain-containing protein</fullName>
    </recommendedName>
</protein>